<comment type="caution">
    <text evidence="3">The sequence shown here is derived from an EMBL/GenBank/DDBJ whole genome shotgun (WGS) entry which is preliminary data.</text>
</comment>
<gene>
    <name evidence="3" type="ORF">FC83_GL002604</name>
</gene>
<feature type="region of interest" description="Disordered" evidence="1">
    <location>
        <begin position="172"/>
        <end position="235"/>
    </location>
</feature>
<evidence type="ECO:0000313" key="4">
    <source>
        <dbReference type="Proteomes" id="UP000051236"/>
    </source>
</evidence>
<dbReference type="PATRIC" id="fig|1423734.3.peg.2640"/>
<evidence type="ECO:0000256" key="2">
    <source>
        <dbReference type="SAM" id="SignalP"/>
    </source>
</evidence>
<organism evidence="3 4">
    <name type="scientific">Agrilactobacillus composti DSM 18527 = JCM 14202</name>
    <dbReference type="NCBI Taxonomy" id="1423734"/>
    <lineage>
        <taxon>Bacteria</taxon>
        <taxon>Bacillati</taxon>
        <taxon>Bacillota</taxon>
        <taxon>Bacilli</taxon>
        <taxon>Lactobacillales</taxon>
        <taxon>Lactobacillaceae</taxon>
        <taxon>Agrilactobacillus</taxon>
    </lineage>
</organism>
<dbReference type="RefSeq" id="WP_052005018.1">
    <property type="nucleotide sequence ID" value="NZ_AZGA01000002.1"/>
</dbReference>
<sequence length="320" mass="34793">MKKYWGLLAVSLALSLTACGNKNNSSSTTASSKSTVSSTIKTVAYSDLSKKQQEKIFFQFKALQDIASGDGNHNMPAPFMVDMTVKNNSKQSVTFDQSKFLMFDENGDAPTVKSSKSGMLTLKPGAQQKIHSIFKNVQSQTLVGRGAFYYINTDFKLAYYLNANKGVDSNNLKSGEAKDLNDTPAHPQQSVASSSEASQAEAQDNTKVAQNGSNDYDEDTNDDGNSDGSISPTLKVTPGAQYSSFSIKNMTDKPITLQGDMWMPMADYHFIDLPATIAGESVTIQPGQVHVYPNFFEGHTNAEHFTLSYGNGGNMLWTSK</sequence>
<proteinExistence type="predicted"/>
<dbReference type="Proteomes" id="UP000051236">
    <property type="component" value="Unassembled WGS sequence"/>
</dbReference>
<feature type="compositionally biased region" description="Low complexity" evidence="1">
    <location>
        <begin position="188"/>
        <end position="203"/>
    </location>
</feature>
<feature type="chain" id="PRO_5038915091" description="DUF4352 domain-containing protein" evidence="2">
    <location>
        <begin position="21"/>
        <end position="320"/>
    </location>
</feature>
<evidence type="ECO:0000256" key="1">
    <source>
        <dbReference type="SAM" id="MobiDB-lite"/>
    </source>
</evidence>
<dbReference type="AlphaFoldDB" id="X0QSL0"/>
<keyword evidence="4" id="KW-1185">Reference proteome</keyword>
<dbReference type="EMBL" id="AZGA01000002">
    <property type="protein sequence ID" value="KRM36729.1"/>
    <property type="molecule type" value="Genomic_DNA"/>
</dbReference>
<feature type="signal peptide" evidence="2">
    <location>
        <begin position="1"/>
        <end position="20"/>
    </location>
</feature>
<evidence type="ECO:0008006" key="5">
    <source>
        <dbReference type="Google" id="ProtNLM"/>
    </source>
</evidence>
<dbReference type="OrthoDB" id="2329376at2"/>
<feature type="compositionally biased region" description="Polar residues" evidence="1">
    <location>
        <begin position="226"/>
        <end position="235"/>
    </location>
</feature>
<accession>X0QSL0</accession>
<reference evidence="3 4" key="1">
    <citation type="journal article" date="2015" name="Genome Announc.">
        <title>Expanding the biotechnology potential of lactobacilli through comparative genomics of 213 strains and associated genera.</title>
        <authorList>
            <person name="Sun Z."/>
            <person name="Harris H.M."/>
            <person name="McCann A."/>
            <person name="Guo C."/>
            <person name="Argimon S."/>
            <person name="Zhang W."/>
            <person name="Yang X."/>
            <person name="Jeffery I.B."/>
            <person name="Cooney J.C."/>
            <person name="Kagawa T.F."/>
            <person name="Liu W."/>
            <person name="Song Y."/>
            <person name="Salvetti E."/>
            <person name="Wrobel A."/>
            <person name="Rasinkangas P."/>
            <person name="Parkhill J."/>
            <person name="Rea M.C."/>
            <person name="O'Sullivan O."/>
            <person name="Ritari J."/>
            <person name="Douillard F.P."/>
            <person name="Paul Ross R."/>
            <person name="Yang R."/>
            <person name="Briner A.E."/>
            <person name="Felis G.E."/>
            <person name="de Vos W.M."/>
            <person name="Barrangou R."/>
            <person name="Klaenhammer T.R."/>
            <person name="Caufield P.W."/>
            <person name="Cui Y."/>
            <person name="Zhang H."/>
            <person name="O'Toole P.W."/>
        </authorList>
    </citation>
    <scope>NUCLEOTIDE SEQUENCE [LARGE SCALE GENOMIC DNA]</scope>
    <source>
        <strain evidence="3 4">DSM 18527</strain>
    </source>
</reference>
<dbReference type="PROSITE" id="PS51257">
    <property type="entry name" value="PROKAR_LIPOPROTEIN"/>
    <property type="match status" value="1"/>
</dbReference>
<feature type="compositionally biased region" description="Polar residues" evidence="1">
    <location>
        <begin position="205"/>
        <end position="214"/>
    </location>
</feature>
<protein>
    <recommendedName>
        <fullName evidence="5">DUF4352 domain-containing protein</fullName>
    </recommendedName>
</protein>
<feature type="compositionally biased region" description="Acidic residues" evidence="1">
    <location>
        <begin position="215"/>
        <end position="225"/>
    </location>
</feature>
<evidence type="ECO:0000313" key="3">
    <source>
        <dbReference type="EMBL" id="KRM36729.1"/>
    </source>
</evidence>
<dbReference type="eggNOG" id="ENOG502ZIJU">
    <property type="taxonomic scope" value="Bacteria"/>
</dbReference>
<name>X0QSL0_9LACO</name>
<dbReference type="STRING" id="1423734.FC83_GL002604"/>
<keyword evidence="2" id="KW-0732">Signal</keyword>